<feature type="binding site" evidence="2">
    <location>
        <begin position="261"/>
        <end position="268"/>
    </location>
    <ligand>
        <name>FAD</name>
        <dbReference type="ChEBI" id="CHEBI:57692"/>
    </ligand>
</feature>
<comment type="cofactor">
    <cofactor evidence="2">
        <name>FAD</name>
        <dbReference type="ChEBI" id="CHEBI:57692"/>
    </cofactor>
    <text evidence="2">Binds 1 FAD per dimer.</text>
</comment>
<evidence type="ECO:0000256" key="2">
    <source>
        <dbReference type="PIRSR" id="PIRSR000089-1"/>
    </source>
</evidence>
<organism evidence="4 5">
    <name type="scientific">Frisingicoccus caecimuris</name>
    <dbReference type="NCBI Taxonomy" id="1796636"/>
    <lineage>
        <taxon>Bacteria</taxon>
        <taxon>Bacillati</taxon>
        <taxon>Bacillota</taxon>
        <taxon>Clostridia</taxon>
        <taxon>Lachnospirales</taxon>
        <taxon>Lachnospiraceae</taxon>
        <taxon>Frisingicoccus</taxon>
    </lineage>
</organism>
<dbReference type="GO" id="GO:0009055">
    <property type="term" value="F:electron transfer activity"/>
    <property type="evidence" value="ECO:0007669"/>
    <property type="project" value="InterPro"/>
</dbReference>
<dbReference type="InterPro" id="IPR014730">
    <property type="entry name" value="ETF_a/b_N"/>
</dbReference>
<dbReference type="GO" id="GO:0033539">
    <property type="term" value="P:fatty acid beta-oxidation using acyl-CoA dehydrogenase"/>
    <property type="evidence" value="ECO:0007669"/>
    <property type="project" value="TreeGrafter"/>
</dbReference>
<dbReference type="SUPFAM" id="SSF52467">
    <property type="entry name" value="DHS-like NAD/FAD-binding domain"/>
    <property type="match status" value="1"/>
</dbReference>
<dbReference type="PANTHER" id="PTHR43153:SF1">
    <property type="entry name" value="ELECTRON TRANSFER FLAVOPROTEIN SUBUNIT ALPHA, MITOCHONDRIAL"/>
    <property type="match status" value="1"/>
</dbReference>
<proteinExistence type="inferred from homology"/>
<keyword evidence="5" id="KW-1185">Reference proteome</keyword>
<feature type="binding site" evidence="2">
    <location>
        <position position="282"/>
    </location>
    <ligand>
        <name>FAD</name>
        <dbReference type="ChEBI" id="CHEBI:57692"/>
    </ligand>
</feature>
<sequence>MGCKNVMVYVETAESKPVNVGLEMLTAAKEVAEKVTAVVIGAADAAATAIAYGADDAITVDAAEYNTEAYAAIVVELVKKYAPEMLFVGATPNGKDLGARVAAKLKAGCVTDVIGMKEADGKIVLTAPLYGGTIYSDVTVEGTVVAIIRGGAFKKAEEPDTAKEGTITAETVEIADLRAKIVNSVQEISESVNLEEAEIIVAGGRGVGSAENYELVKELASLLGGVVGATRPVIEEGWVSRAHQVGQSGKIVAPKLYIACGISGAAQHISGITGSDYIVAINKDEDAPIFEISNIGIVGNCVDALKIMIEEVKKMQA</sequence>
<dbReference type="GO" id="GO:0050660">
    <property type="term" value="F:flavin adenine dinucleotide binding"/>
    <property type="evidence" value="ECO:0007669"/>
    <property type="project" value="InterPro"/>
</dbReference>
<comment type="similarity">
    <text evidence="1">Belongs to the ETF alpha-subunit/FixB family.</text>
</comment>
<keyword evidence="2" id="KW-0285">Flavoprotein</keyword>
<accession>A0A4R2L9R8</accession>
<dbReference type="Proteomes" id="UP000295711">
    <property type="component" value="Unassembled WGS sequence"/>
</dbReference>
<feature type="binding site" evidence="2">
    <location>
        <begin position="230"/>
        <end position="231"/>
    </location>
    <ligand>
        <name>FAD</name>
        <dbReference type="ChEBI" id="CHEBI:57692"/>
    </ligand>
</feature>
<dbReference type="SUPFAM" id="SSF52402">
    <property type="entry name" value="Adenine nucleotide alpha hydrolases-like"/>
    <property type="match status" value="1"/>
</dbReference>
<dbReference type="SMART" id="SM00893">
    <property type="entry name" value="ETF"/>
    <property type="match status" value="1"/>
</dbReference>
<feature type="domain" description="Electron transfer flavoprotein alpha/beta-subunit N-terminal" evidence="3">
    <location>
        <begin position="6"/>
        <end position="181"/>
    </location>
</feature>
<dbReference type="AlphaFoldDB" id="A0A4R2L9R8"/>
<gene>
    <name evidence="4" type="ORF">EV212_10614</name>
</gene>
<name>A0A4R2L9R8_9FIRM</name>
<feature type="binding site" evidence="2">
    <location>
        <position position="205"/>
    </location>
    <ligand>
        <name>FAD</name>
        <dbReference type="ChEBI" id="CHEBI:57692"/>
    </ligand>
</feature>
<evidence type="ECO:0000256" key="1">
    <source>
        <dbReference type="ARBA" id="ARBA00005817"/>
    </source>
</evidence>
<evidence type="ECO:0000313" key="4">
    <source>
        <dbReference type="EMBL" id="TCO84587.1"/>
    </source>
</evidence>
<dbReference type="InterPro" id="IPR014729">
    <property type="entry name" value="Rossmann-like_a/b/a_fold"/>
</dbReference>
<dbReference type="InterPro" id="IPR014731">
    <property type="entry name" value="ETF_asu_C"/>
</dbReference>
<dbReference type="CDD" id="cd01715">
    <property type="entry name" value="ETF_alpha"/>
    <property type="match status" value="1"/>
</dbReference>
<dbReference type="OrthoDB" id="9770286at2"/>
<evidence type="ECO:0000313" key="5">
    <source>
        <dbReference type="Proteomes" id="UP000295711"/>
    </source>
</evidence>
<dbReference type="EMBL" id="SLXA01000006">
    <property type="protein sequence ID" value="TCO84587.1"/>
    <property type="molecule type" value="Genomic_DNA"/>
</dbReference>
<evidence type="ECO:0000259" key="3">
    <source>
        <dbReference type="SMART" id="SM00893"/>
    </source>
</evidence>
<dbReference type="Pfam" id="PF01012">
    <property type="entry name" value="ETF"/>
    <property type="match status" value="1"/>
</dbReference>
<dbReference type="RefSeq" id="WP_132091147.1">
    <property type="nucleotide sequence ID" value="NZ_JANKAQ010000008.1"/>
</dbReference>
<dbReference type="InterPro" id="IPR029035">
    <property type="entry name" value="DHS-like_NAD/FAD-binding_dom"/>
</dbReference>
<dbReference type="PANTHER" id="PTHR43153">
    <property type="entry name" value="ELECTRON TRANSFER FLAVOPROTEIN ALPHA"/>
    <property type="match status" value="1"/>
</dbReference>
<dbReference type="PIRSF" id="PIRSF000089">
    <property type="entry name" value="Electra_flavoP_a"/>
    <property type="match status" value="1"/>
</dbReference>
<reference evidence="4 5" key="1">
    <citation type="submission" date="2019-03" db="EMBL/GenBank/DDBJ databases">
        <title>Genomic Encyclopedia of Type Strains, Phase IV (KMG-IV): sequencing the most valuable type-strain genomes for metagenomic binning, comparative biology and taxonomic classification.</title>
        <authorList>
            <person name="Goeker M."/>
        </authorList>
    </citation>
    <scope>NUCLEOTIDE SEQUENCE [LARGE SCALE GENOMIC DNA]</scope>
    <source>
        <strain evidence="4 5">DSM 28559</strain>
    </source>
</reference>
<dbReference type="Pfam" id="PF00766">
    <property type="entry name" value="ETF_alpha"/>
    <property type="match status" value="1"/>
</dbReference>
<dbReference type="Gene3D" id="3.40.50.1220">
    <property type="entry name" value="TPP-binding domain"/>
    <property type="match status" value="1"/>
</dbReference>
<dbReference type="Gene3D" id="3.40.50.620">
    <property type="entry name" value="HUPs"/>
    <property type="match status" value="1"/>
</dbReference>
<feature type="binding site" evidence="2">
    <location>
        <begin position="244"/>
        <end position="248"/>
    </location>
    <ligand>
        <name>FAD</name>
        <dbReference type="ChEBI" id="CHEBI:57692"/>
    </ligand>
</feature>
<protein>
    <submittedName>
        <fullName evidence="4">Electron transfer flavoprotein alpha subunit apoprotein</fullName>
    </submittedName>
</protein>
<keyword evidence="2" id="KW-0274">FAD</keyword>
<comment type="caution">
    <text evidence="4">The sequence shown here is derived from an EMBL/GenBank/DDBJ whole genome shotgun (WGS) entry which is preliminary data.</text>
</comment>
<dbReference type="InterPro" id="IPR001308">
    <property type="entry name" value="ETF_a/FixB"/>
</dbReference>
<dbReference type="InterPro" id="IPR033947">
    <property type="entry name" value="ETF_alpha_N"/>
</dbReference>